<dbReference type="GO" id="GO:0019867">
    <property type="term" value="C:outer membrane"/>
    <property type="evidence" value="ECO:0007669"/>
    <property type="project" value="InterPro"/>
</dbReference>
<dbReference type="OrthoDB" id="9804931at2"/>
<protein>
    <submittedName>
        <fullName evidence="3">Outer membrane autotransporter protein</fullName>
    </submittedName>
</protein>
<feature type="signal peptide" evidence="1">
    <location>
        <begin position="1"/>
        <end position="28"/>
    </location>
</feature>
<dbReference type="Pfam" id="PF03797">
    <property type="entry name" value="Autotransporter"/>
    <property type="match status" value="1"/>
</dbReference>
<sequence length="939" mass="94428">MSTSSVRVANVALVAILLSSVAPLAALAGDTVVGPDETVSSQIELNGSDSLTVEAGGAVDVAGDPAVYVNNSDSGGVTLTNSGTIASSDDRAIESDKDGELYLKIVNTDGATISGYDDAIKLKAGKKGVEGVVTIENSGTIISTGDGQAIDLDDLSDKDLTVTITNAKTGVIQSTAADALRPGGATVINYGEIVAYDGADSKSDGIDLQGNTATIRNYGLISGAHHGITTDTDLDVTNEESATIIGRNGSGVGSDGDGTVTNYGTITGTVDNVSTDGDGDGVDIDGLADITNYGTIQGTGAKGEKDGSANTSEGIAAGGGSILNLGSSSRISGAGNGILIDDSDNGAAPYATYIANEGTIAGLNGYGIRLVGNQDDEVSNSGTISGANGLALDMGGGNDTLTAVTGSLFKGTIDGGDGTDTLNLDGFEQGSIADVKNFEVLNVAGGDWTLVGDQNYSRNVDLSAGSLAVAGTLDVGGDFTQLNGAAYTVTIDNAGATGLIKVAGTATLAGTVVISDASGLYTVGTSYTILTAGNTIATTFDDLEKAADLPFLTFSLSYGTNAVSLDVSRSSVAFADIAATSAQRQVGAAVEGMGSGSGLYNEIASLSTADARTAFAGLSGEAHASTASAMALDTADLRSIMNGRVRTAFGNVSTGAIGTHGDNPDEPLGLNVWGKAYGSIGTIGRGGSSMDRSSAGVMAGADMAFGEVFRLGLAAGYGRSFYDVDDLASSSNSRTYTLATYGGAAFGPMTFSFGAANTWHDVESTRGATIGATTYRPQASYDARTLQVFGEADYAVPYRGVTLDPYAGLAYVGVHTDGYTETTAAGLTVKDSDADVGFTTLGLRLSSAFQLLNDVDATLSGGIGWRHAFGDVDSSITAAFSGGNSFTVSGTPIADDAALVEAGLDITVSPDVHVDVSYSGQFADDSRDHSFAGRLSVRF</sequence>
<dbReference type="Gene3D" id="2.40.128.130">
    <property type="entry name" value="Autotransporter beta-domain"/>
    <property type="match status" value="1"/>
</dbReference>
<evidence type="ECO:0000259" key="2">
    <source>
        <dbReference type="PROSITE" id="PS51208"/>
    </source>
</evidence>
<keyword evidence="4" id="KW-1185">Reference proteome</keyword>
<gene>
    <name evidence="3" type="ORF">C8N35_101580</name>
</gene>
<dbReference type="RefSeq" id="WP_107988093.1">
    <property type="nucleotide sequence ID" value="NZ_QAYG01000001.1"/>
</dbReference>
<organism evidence="3 4">
    <name type="scientific">Breoghania corrubedonensis</name>
    <dbReference type="NCBI Taxonomy" id="665038"/>
    <lineage>
        <taxon>Bacteria</taxon>
        <taxon>Pseudomonadati</taxon>
        <taxon>Pseudomonadota</taxon>
        <taxon>Alphaproteobacteria</taxon>
        <taxon>Hyphomicrobiales</taxon>
        <taxon>Stappiaceae</taxon>
        <taxon>Breoghania</taxon>
    </lineage>
</organism>
<dbReference type="InterPro" id="IPR036709">
    <property type="entry name" value="Autotransporte_beta_dom_sf"/>
</dbReference>
<dbReference type="InterPro" id="IPR005546">
    <property type="entry name" value="Autotransporte_beta"/>
</dbReference>
<comment type="caution">
    <text evidence="3">The sequence shown here is derived from an EMBL/GenBank/DDBJ whole genome shotgun (WGS) entry which is preliminary data.</text>
</comment>
<dbReference type="Proteomes" id="UP000244081">
    <property type="component" value="Unassembled WGS sequence"/>
</dbReference>
<evidence type="ECO:0000313" key="3">
    <source>
        <dbReference type="EMBL" id="PTW62536.1"/>
    </source>
</evidence>
<reference evidence="3 4" key="1">
    <citation type="submission" date="2018-04" db="EMBL/GenBank/DDBJ databases">
        <title>Genomic Encyclopedia of Archaeal and Bacterial Type Strains, Phase II (KMG-II): from individual species to whole genera.</title>
        <authorList>
            <person name="Goeker M."/>
        </authorList>
    </citation>
    <scope>NUCLEOTIDE SEQUENCE [LARGE SCALE GENOMIC DNA]</scope>
    <source>
        <strain evidence="3 4">DSM 23382</strain>
    </source>
</reference>
<evidence type="ECO:0000256" key="1">
    <source>
        <dbReference type="SAM" id="SignalP"/>
    </source>
</evidence>
<feature type="domain" description="Autotransporter" evidence="2">
    <location>
        <begin position="665"/>
        <end position="939"/>
    </location>
</feature>
<dbReference type="EMBL" id="QAYG01000001">
    <property type="protein sequence ID" value="PTW62536.1"/>
    <property type="molecule type" value="Genomic_DNA"/>
</dbReference>
<name>A0A2T5VFN5_9HYPH</name>
<accession>A0A2T5VFN5</accession>
<dbReference type="SMART" id="SM00869">
    <property type="entry name" value="Autotransporter"/>
    <property type="match status" value="1"/>
</dbReference>
<dbReference type="NCBIfam" id="TIGR01414">
    <property type="entry name" value="autotrans_barl"/>
    <property type="match status" value="1"/>
</dbReference>
<dbReference type="InterPro" id="IPR006315">
    <property type="entry name" value="OM_autotransptr_brl_dom"/>
</dbReference>
<dbReference type="SUPFAM" id="SSF103515">
    <property type="entry name" value="Autotransporter"/>
    <property type="match status" value="1"/>
</dbReference>
<dbReference type="AlphaFoldDB" id="A0A2T5VFN5"/>
<feature type="chain" id="PRO_5015518139" evidence="1">
    <location>
        <begin position="29"/>
        <end position="939"/>
    </location>
</feature>
<dbReference type="PROSITE" id="PS51208">
    <property type="entry name" value="AUTOTRANSPORTER"/>
    <property type="match status" value="1"/>
</dbReference>
<keyword evidence="1" id="KW-0732">Signal</keyword>
<proteinExistence type="predicted"/>
<evidence type="ECO:0000313" key="4">
    <source>
        <dbReference type="Proteomes" id="UP000244081"/>
    </source>
</evidence>